<dbReference type="GO" id="GO:0006302">
    <property type="term" value="P:double-strand break repair"/>
    <property type="evidence" value="ECO:0007669"/>
    <property type="project" value="TreeGrafter"/>
</dbReference>
<keyword evidence="5 7" id="KW-0234">DNA repair</keyword>
<evidence type="ECO:0000256" key="1">
    <source>
        <dbReference type="ARBA" id="ARBA00007452"/>
    </source>
</evidence>
<evidence type="ECO:0000256" key="6">
    <source>
        <dbReference type="ARBA" id="ARBA00033409"/>
    </source>
</evidence>
<evidence type="ECO:0000256" key="7">
    <source>
        <dbReference type="HAMAP-Rule" id="MF_00201"/>
    </source>
</evidence>
<dbReference type="InterPro" id="IPR037278">
    <property type="entry name" value="ARFGAP/RecO"/>
</dbReference>
<dbReference type="Pfam" id="PF11967">
    <property type="entry name" value="RecO_N"/>
    <property type="match status" value="1"/>
</dbReference>
<name>A0A0G0MX81_9BACT</name>
<comment type="similarity">
    <text evidence="1 7">Belongs to the RecO family.</text>
</comment>
<dbReference type="InterPro" id="IPR022572">
    <property type="entry name" value="DNA_rep/recomb_RecO_N"/>
</dbReference>
<evidence type="ECO:0000259" key="8">
    <source>
        <dbReference type="Pfam" id="PF11967"/>
    </source>
</evidence>
<gene>
    <name evidence="7" type="primary">recO</name>
    <name evidence="9" type="ORF">UT30_C0001G0035</name>
</gene>
<accession>A0A0G0MX81</accession>
<organism evidence="9 10">
    <name type="scientific">Candidatus Uhrbacteria bacterium GW2011_GWF2_39_13</name>
    <dbReference type="NCBI Taxonomy" id="1618995"/>
    <lineage>
        <taxon>Bacteria</taxon>
        <taxon>Candidatus Uhriibacteriota</taxon>
    </lineage>
</organism>
<dbReference type="Gene3D" id="2.40.50.140">
    <property type="entry name" value="Nucleic acid-binding proteins"/>
    <property type="match status" value="1"/>
</dbReference>
<dbReference type="GO" id="GO:0043590">
    <property type="term" value="C:bacterial nucleoid"/>
    <property type="evidence" value="ECO:0007669"/>
    <property type="project" value="TreeGrafter"/>
</dbReference>
<evidence type="ECO:0000256" key="2">
    <source>
        <dbReference type="ARBA" id="ARBA00021310"/>
    </source>
</evidence>
<comment type="caution">
    <text evidence="9">The sequence shown here is derived from an EMBL/GenBank/DDBJ whole genome shotgun (WGS) entry which is preliminary data.</text>
</comment>
<comment type="function">
    <text evidence="7">Involved in DNA repair and RecF pathway recombination.</text>
</comment>
<dbReference type="InterPro" id="IPR012340">
    <property type="entry name" value="NA-bd_OB-fold"/>
</dbReference>
<dbReference type="Pfam" id="PF02565">
    <property type="entry name" value="RecO_C"/>
    <property type="match status" value="1"/>
</dbReference>
<dbReference type="Gene3D" id="1.20.1440.120">
    <property type="entry name" value="Recombination protein O, C-terminal domain"/>
    <property type="match status" value="1"/>
</dbReference>
<protein>
    <recommendedName>
        <fullName evidence="2 7">DNA repair protein RecO</fullName>
    </recommendedName>
    <alternativeName>
        <fullName evidence="6 7">Recombination protein O</fullName>
    </alternativeName>
</protein>
<proteinExistence type="inferred from homology"/>
<dbReference type="PANTHER" id="PTHR33991:SF1">
    <property type="entry name" value="DNA REPAIR PROTEIN RECO"/>
    <property type="match status" value="1"/>
</dbReference>
<keyword evidence="3 7" id="KW-0227">DNA damage</keyword>
<sequence length="258" mass="29284">MSSLYQTKAIVLSRRDHKETDRWYCVFTPDKGKVEFIARGGHKPLAKLTPHLEMVAIVDLLLVHGYAYQIVAGVDRRLAFPSIYTQLPKLVLAQNALHLVDIGTRPQESDPHIYELLESWLRFLNTETFFSPERAGFLLGGFALKLLSFVGYRPELNHCLGCRRAIESNQYQWHGLKGGVVCLTCTRLDPQQWFSARPITDEVLKLIRFGMEQTFESSLRPRLKAEDLSGFHEAVESLIISHFPTIPASSLRAACQVC</sequence>
<evidence type="ECO:0000313" key="9">
    <source>
        <dbReference type="EMBL" id="KKR05076.1"/>
    </source>
</evidence>
<dbReference type="EMBL" id="LBWG01000001">
    <property type="protein sequence ID" value="KKR05076.1"/>
    <property type="molecule type" value="Genomic_DNA"/>
</dbReference>
<feature type="domain" description="DNA replication/recombination mediator RecO N-terminal" evidence="8">
    <location>
        <begin position="1"/>
        <end position="63"/>
    </location>
</feature>
<dbReference type="AlphaFoldDB" id="A0A0G0MX81"/>
<dbReference type="SUPFAM" id="SSF57863">
    <property type="entry name" value="ArfGap/RecO-like zinc finger"/>
    <property type="match status" value="1"/>
</dbReference>
<reference evidence="9 10" key="1">
    <citation type="journal article" date="2015" name="Nature">
        <title>rRNA introns, odd ribosomes, and small enigmatic genomes across a large radiation of phyla.</title>
        <authorList>
            <person name="Brown C.T."/>
            <person name="Hug L.A."/>
            <person name="Thomas B.C."/>
            <person name="Sharon I."/>
            <person name="Castelle C.J."/>
            <person name="Singh A."/>
            <person name="Wilkins M.J."/>
            <person name="Williams K.H."/>
            <person name="Banfield J.F."/>
        </authorList>
    </citation>
    <scope>NUCLEOTIDE SEQUENCE [LARGE SCALE GENOMIC DNA]</scope>
</reference>
<dbReference type="HAMAP" id="MF_00201">
    <property type="entry name" value="RecO"/>
    <property type="match status" value="1"/>
</dbReference>
<evidence type="ECO:0000256" key="4">
    <source>
        <dbReference type="ARBA" id="ARBA00023172"/>
    </source>
</evidence>
<evidence type="ECO:0000256" key="3">
    <source>
        <dbReference type="ARBA" id="ARBA00022763"/>
    </source>
</evidence>
<evidence type="ECO:0000256" key="5">
    <source>
        <dbReference type="ARBA" id="ARBA00023204"/>
    </source>
</evidence>
<evidence type="ECO:0000313" key="10">
    <source>
        <dbReference type="Proteomes" id="UP000033935"/>
    </source>
</evidence>
<keyword evidence="4 7" id="KW-0233">DNA recombination</keyword>
<dbReference type="InterPro" id="IPR042242">
    <property type="entry name" value="RecO_C"/>
</dbReference>
<dbReference type="Proteomes" id="UP000033935">
    <property type="component" value="Unassembled WGS sequence"/>
</dbReference>
<dbReference type="NCBIfam" id="TIGR00613">
    <property type="entry name" value="reco"/>
    <property type="match status" value="1"/>
</dbReference>
<dbReference type="SUPFAM" id="SSF50249">
    <property type="entry name" value="Nucleic acid-binding proteins"/>
    <property type="match status" value="1"/>
</dbReference>
<dbReference type="GO" id="GO:0006310">
    <property type="term" value="P:DNA recombination"/>
    <property type="evidence" value="ECO:0007669"/>
    <property type="project" value="UniProtKB-UniRule"/>
</dbReference>
<dbReference type="PANTHER" id="PTHR33991">
    <property type="entry name" value="DNA REPAIR PROTEIN RECO"/>
    <property type="match status" value="1"/>
</dbReference>
<dbReference type="InterPro" id="IPR003717">
    <property type="entry name" value="RecO"/>
</dbReference>